<dbReference type="KEGG" id="slr:L21SP2_3046"/>
<evidence type="ECO:0000313" key="6">
    <source>
        <dbReference type="Proteomes" id="UP000018680"/>
    </source>
</evidence>
<organism evidence="5 6">
    <name type="scientific">Salinispira pacifica</name>
    <dbReference type="NCBI Taxonomy" id="1307761"/>
    <lineage>
        <taxon>Bacteria</taxon>
        <taxon>Pseudomonadati</taxon>
        <taxon>Spirochaetota</taxon>
        <taxon>Spirochaetia</taxon>
        <taxon>Spirochaetales</taxon>
        <taxon>Spirochaetaceae</taxon>
        <taxon>Salinispira</taxon>
    </lineage>
</organism>
<evidence type="ECO:0000256" key="3">
    <source>
        <dbReference type="ARBA" id="ARBA00023002"/>
    </source>
</evidence>
<keyword evidence="6" id="KW-1185">Reference proteome</keyword>
<dbReference type="PANTHER" id="PTHR31899">
    <property type="entry name" value="BETA-CAROTENE 3-HYDROXYLASE 1, CHLOROPLASTIC"/>
    <property type="match status" value="1"/>
</dbReference>
<evidence type="ECO:0000256" key="1">
    <source>
        <dbReference type="ARBA" id="ARBA00009324"/>
    </source>
</evidence>
<dbReference type="eggNOG" id="COG3000">
    <property type="taxonomic scope" value="Bacteria"/>
</dbReference>
<dbReference type="Proteomes" id="UP000018680">
    <property type="component" value="Chromosome"/>
</dbReference>
<feature type="transmembrane region" description="Helical" evidence="4">
    <location>
        <begin position="52"/>
        <end position="70"/>
    </location>
</feature>
<dbReference type="AlphaFoldDB" id="V5WL57"/>
<gene>
    <name evidence="5" type="ORF">L21SP2_3046</name>
</gene>
<feature type="transmembrane region" description="Helical" evidence="4">
    <location>
        <begin position="76"/>
        <end position="96"/>
    </location>
</feature>
<name>V5WL57_9SPIO</name>
<dbReference type="EMBL" id="CP006939">
    <property type="protein sequence ID" value="AHC16390.1"/>
    <property type="molecule type" value="Genomic_DNA"/>
</dbReference>
<dbReference type="InterPro" id="IPR045019">
    <property type="entry name" value="BETA-OHASE-like"/>
</dbReference>
<evidence type="ECO:0000256" key="4">
    <source>
        <dbReference type="SAM" id="Phobius"/>
    </source>
</evidence>
<keyword evidence="4" id="KW-1133">Transmembrane helix</keyword>
<dbReference type="STRING" id="1307761.L21SP2_3046"/>
<dbReference type="GO" id="GO:0016123">
    <property type="term" value="P:xanthophyll biosynthetic process"/>
    <property type="evidence" value="ECO:0007669"/>
    <property type="project" value="TreeGrafter"/>
</dbReference>
<protein>
    <submittedName>
        <fullName evidence="5">Beta-carotene hydroxylase</fullName>
    </submittedName>
</protein>
<evidence type="ECO:0000256" key="2">
    <source>
        <dbReference type="ARBA" id="ARBA00022746"/>
    </source>
</evidence>
<dbReference type="HOGENOM" id="CLU_054855_1_1_12"/>
<keyword evidence="3" id="KW-0560">Oxidoreductase</keyword>
<comment type="similarity">
    <text evidence="1">Belongs to the sterol desaturase family.</text>
</comment>
<feature type="transmembrane region" description="Helical" evidence="4">
    <location>
        <begin position="6"/>
        <end position="31"/>
    </location>
</feature>
<dbReference type="RefSeq" id="WP_024269287.1">
    <property type="nucleotide sequence ID" value="NC_023035.1"/>
</dbReference>
<accession>V5WL57</accession>
<keyword evidence="4" id="KW-0812">Transmembrane</keyword>
<dbReference type="GO" id="GO:0016119">
    <property type="term" value="P:carotene metabolic process"/>
    <property type="evidence" value="ECO:0007669"/>
    <property type="project" value="TreeGrafter"/>
</dbReference>
<keyword evidence="2" id="KW-0125">Carotenoid biosynthesis</keyword>
<evidence type="ECO:0000313" key="5">
    <source>
        <dbReference type="EMBL" id="AHC16390.1"/>
    </source>
</evidence>
<reference evidence="5 6" key="1">
    <citation type="journal article" date="2015" name="Stand. Genomic Sci.">
        <title>Complete genome sequence and description of Salinispira pacifica gen. nov., sp. nov., a novel spirochaete isolated form a hypersaline microbial mat.</title>
        <authorList>
            <person name="Ben Hania W."/>
            <person name="Joseph M."/>
            <person name="Schumann P."/>
            <person name="Bunk B."/>
            <person name="Fiebig A."/>
            <person name="Sproer C."/>
            <person name="Klenk H.P."/>
            <person name="Fardeau M.L."/>
            <person name="Spring S."/>
        </authorList>
    </citation>
    <scope>NUCLEOTIDE SEQUENCE [LARGE SCALE GENOMIC DNA]</scope>
    <source>
        <strain evidence="5 6">L21-RPul-D2</strain>
    </source>
</reference>
<keyword evidence="4" id="KW-0472">Membrane</keyword>
<dbReference type="GO" id="GO:0010291">
    <property type="term" value="F:beta-carotene 3-hydroxylase activity"/>
    <property type="evidence" value="ECO:0007669"/>
    <property type="project" value="TreeGrafter"/>
</dbReference>
<proteinExistence type="inferred from homology"/>
<dbReference type="PANTHER" id="PTHR31899:SF9">
    <property type="entry name" value="BETA-CAROTENE 3-HYDROXYLASE 1, CHLOROPLASTIC"/>
    <property type="match status" value="1"/>
</dbReference>
<sequence>MILEIILNVAIAIGAFAFMEFVAWFTHKYIMHGFLWVLHKDHHVPHKGKFELNDLFVVWFATPAILALVFGIRYMIWPLISAGIGITLYGIGYTLFHDVMFHKRIKWLKIPHKSPYFQRIINAHRSHHKTTKKNPTEAFGFLWAPKKYEVKK</sequence>
<dbReference type="PATRIC" id="fig|1307761.3.peg.3035"/>